<feature type="domain" description="HTH gntR-type" evidence="4">
    <location>
        <begin position="11"/>
        <end position="79"/>
    </location>
</feature>
<dbReference type="Pfam" id="PF00392">
    <property type="entry name" value="GntR"/>
    <property type="match status" value="1"/>
</dbReference>
<dbReference type="KEGG" id="orm:HTY61_11630"/>
<proteinExistence type="predicted"/>
<evidence type="ECO:0000256" key="3">
    <source>
        <dbReference type="ARBA" id="ARBA00023163"/>
    </source>
</evidence>
<dbReference type="PANTHER" id="PTHR43537:SF53">
    <property type="entry name" value="HTH-TYPE TRANSCRIPTIONAL REPRESSOR NANR"/>
    <property type="match status" value="1"/>
</dbReference>
<evidence type="ECO:0000256" key="1">
    <source>
        <dbReference type="ARBA" id="ARBA00023015"/>
    </source>
</evidence>
<dbReference type="InterPro" id="IPR000524">
    <property type="entry name" value="Tscrpt_reg_HTH_GntR"/>
</dbReference>
<evidence type="ECO:0000259" key="4">
    <source>
        <dbReference type="PROSITE" id="PS50949"/>
    </source>
</evidence>
<keyword evidence="2" id="KW-0238">DNA-binding</keyword>
<keyword evidence="6" id="KW-1185">Reference proteome</keyword>
<protein>
    <submittedName>
        <fullName evidence="5">Transcriptional regulator NanR</fullName>
    </submittedName>
</protein>
<dbReference type="Gene3D" id="1.20.120.530">
    <property type="entry name" value="GntR ligand-binding domain-like"/>
    <property type="match status" value="1"/>
</dbReference>
<dbReference type="SMART" id="SM00895">
    <property type="entry name" value="FCD"/>
    <property type="match status" value="1"/>
</dbReference>
<dbReference type="SMART" id="SM00345">
    <property type="entry name" value="HTH_GNTR"/>
    <property type="match status" value="1"/>
</dbReference>
<reference evidence="5 6" key="1">
    <citation type="submission" date="2020-06" db="EMBL/GenBank/DDBJ databases">
        <title>Oricola thermophila sp. nov. isolated from a tidal sediments.</title>
        <authorList>
            <person name="Kwon K.K."/>
            <person name="Yang S.-H."/>
            <person name="Park M.-J."/>
        </authorList>
    </citation>
    <scope>NUCLEOTIDE SEQUENCE [LARGE SCALE GENOMIC DNA]</scope>
    <source>
        <strain evidence="5 6">MEBiC13590</strain>
    </source>
</reference>
<dbReference type="Proteomes" id="UP000509367">
    <property type="component" value="Chromosome"/>
</dbReference>
<dbReference type="PROSITE" id="PS50949">
    <property type="entry name" value="HTH_GNTR"/>
    <property type="match status" value="1"/>
</dbReference>
<evidence type="ECO:0000313" key="5">
    <source>
        <dbReference type="EMBL" id="QKV20639.1"/>
    </source>
</evidence>
<dbReference type="GO" id="GO:0003700">
    <property type="term" value="F:DNA-binding transcription factor activity"/>
    <property type="evidence" value="ECO:0007669"/>
    <property type="project" value="InterPro"/>
</dbReference>
<dbReference type="EMBL" id="CP054836">
    <property type="protein sequence ID" value="QKV20639.1"/>
    <property type="molecule type" value="Genomic_DNA"/>
</dbReference>
<dbReference type="InterPro" id="IPR011711">
    <property type="entry name" value="GntR_C"/>
</dbReference>
<dbReference type="InterPro" id="IPR036388">
    <property type="entry name" value="WH-like_DNA-bd_sf"/>
</dbReference>
<dbReference type="PANTHER" id="PTHR43537">
    <property type="entry name" value="TRANSCRIPTIONAL REGULATOR, GNTR FAMILY"/>
    <property type="match status" value="1"/>
</dbReference>
<dbReference type="Pfam" id="PF07729">
    <property type="entry name" value="FCD"/>
    <property type="match status" value="1"/>
</dbReference>
<evidence type="ECO:0000313" key="6">
    <source>
        <dbReference type="Proteomes" id="UP000509367"/>
    </source>
</evidence>
<accession>A0A6N1VN63</accession>
<evidence type="ECO:0000256" key="2">
    <source>
        <dbReference type="ARBA" id="ARBA00023125"/>
    </source>
</evidence>
<dbReference type="NCBIfam" id="NF003011">
    <property type="entry name" value="PRK03837.1"/>
    <property type="match status" value="1"/>
</dbReference>
<dbReference type="CDD" id="cd07377">
    <property type="entry name" value="WHTH_GntR"/>
    <property type="match status" value="1"/>
</dbReference>
<dbReference type="PRINTS" id="PR00035">
    <property type="entry name" value="HTHGNTR"/>
</dbReference>
<dbReference type="SUPFAM" id="SSF46785">
    <property type="entry name" value="Winged helix' DNA-binding domain"/>
    <property type="match status" value="1"/>
</dbReference>
<keyword evidence="1" id="KW-0805">Transcription regulation</keyword>
<organism evidence="5 6">
    <name type="scientific">Oricola thermophila</name>
    <dbReference type="NCBI Taxonomy" id="2742145"/>
    <lineage>
        <taxon>Bacteria</taxon>
        <taxon>Pseudomonadati</taxon>
        <taxon>Pseudomonadota</taxon>
        <taxon>Alphaproteobacteria</taxon>
        <taxon>Hyphomicrobiales</taxon>
        <taxon>Ahrensiaceae</taxon>
        <taxon>Oricola</taxon>
    </lineage>
</organism>
<dbReference type="SUPFAM" id="SSF48008">
    <property type="entry name" value="GntR ligand-binding domain-like"/>
    <property type="match status" value="1"/>
</dbReference>
<dbReference type="AlphaFoldDB" id="A0A6N1VN63"/>
<dbReference type="Gene3D" id="1.10.10.10">
    <property type="entry name" value="Winged helix-like DNA-binding domain superfamily/Winged helix DNA-binding domain"/>
    <property type="match status" value="1"/>
</dbReference>
<keyword evidence="3" id="KW-0804">Transcription</keyword>
<dbReference type="GO" id="GO:0003677">
    <property type="term" value="F:DNA binding"/>
    <property type="evidence" value="ECO:0007669"/>
    <property type="project" value="UniProtKB-KW"/>
</dbReference>
<sequence length="244" mass="27503">MTSQPVPIRRRKLADEVHDRIISYIQANGLKPGDPLPSERELMNLYEVGRPAIREAMQNLQWMGMVRVRQGERPTVAEPSIETLVGQMAQSMQHLLAHSTTTMEHLKGARVAFETAMASAAARNRTEADIAALREALEKQAALKAEPDRFLRQDGEFHRRIAKMSGNPIFESLSAALFNWLAHFHVDFVRMPGNEELTLEEHRSILDAIAAGDSEAAANRMRDHLNRANKLYHQKHLNLQAMSA</sequence>
<gene>
    <name evidence="5" type="primary">nanR</name>
    <name evidence="5" type="ORF">HTY61_11630</name>
</gene>
<name>A0A6N1VN63_9HYPH</name>
<dbReference type="InterPro" id="IPR008920">
    <property type="entry name" value="TF_FadR/GntR_C"/>
</dbReference>
<dbReference type="InterPro" id="IPR036390">
    <property type="entry name" value="WH_DNA-bd_sf"/>
</dbReference>